<proteinExistence type="predicted"/>
<dbReference type="AlphaFoldDB" id="A0A3B0TXZ9"/>
<reference evidence="1" key="1">
    <citation type="submission" date="2018-06" db="EMBL/GenBank/DDBJ databases">
        <authorList>
            <person name="Zhirakovskaya E."/>
        </authorList>
    </citation>
    <scope>NUCLEOTIDE SEQUENCE</scope>
</reference>
<protein>
    <submittedName>
        <fullName evidence="1">Uncharacterized protein</fullName>
    </submittedName>
</protein>
<accession>A0A3B0TXZ9</accession>
<evidence type="ECO:0000313" key="1">
    <source>
        <dbReference type="EMBL" id="VAW23435.1"/>
    </source>
</evidence>
<sequence length="375" mass="43228">MQRLPRAPQRKRPQKFWNEFENKALVYDLFWHFDGQQVLLVGPPALNLENHWLSAKFVALPSGKPLDAVFHHVRSTLTVALQQVPAHTEQIQLEFAGLSFVAPIQPNMVDQFAGKRVLFTMSKDNSLNWIKEWALFHQITHGADAVIVIDNGSKSYQPQDVAKALSEVVGIDKVLVISWPYKYGPHDPGVVFHRFWANFLQVASFAVILRRFGRRAFGLLNVDIDELAGPLKGTDIFAATKESQDGYFRLLGHWVEAVADPGYREEAPIHPAYRSVRRDIRHRLNAKKWCLDPTRSWLDNLEVLPSVHRVMNISKQMSSRAPRGHFWHFKGINTNWKHDRLGKKPPKTFMLKRPNELREMFETYLEQKSRGAEKS</sequence>
<organism evidence="1">
    <name type="scientific">hydrothermal vent metagenome</name>
    <dbReference type="NCBI Taxonomy" id="652676"/>
    <lineage>
        <taxon>unclassified sequences</taxon>
        <taxon>metagenomes</taxon>
        <taxon>ecological metagenomes</taxon>
    </lineage>
</organism>
<gene>
    <name evidence="1" type="ORF">MNBD_ALPHA12-2270</name>
</gene>
<dbReference type="EMBL" id="UOEO01000236">
    <property type="protein sequence ID" value="VAW23435.1"/>
    <property type="molecule type" value="Genomic_DNA"/>
</dbReference>
<name>A0A3B0TXZ9_9ZZZZ</name>